<comment type="caution">
    <text evidence="6">The sequence shown here is derived from an EMBL/GenBank/DDBJ whole genome shotgun (WGS) entry which is preliminary data.</text>
</comment>
<evidence type="ECO:0000313" key="7">
    <source>
        <dbReference type="Proteomes" id="UP000287239"/>
    </source>
</evidence>
<dbReference type="Pfam" id="PF03060">
    <property type="entry name" value="NMO"/>
    <property type="match status" value="1"/>
</dbReference>
<dbReference type="SUPFAM" id="SSF51412">
    <property type="entry name" value="Inosine monophosphate dehydrogenase (IMPDH)"/>
    <property type="match status" value="1"/>
</dbReference>
<dbReference type="Gene3D" id="3.20.20.70">
    <property type="entry name" value="Aldolase class I"/>
    <property type="match status" value="1"/>
</dbReference>
<dbReference type="InterPro" id="IPR013785">
    <property type="entry name" value="Aldolase_TIM"/>
</dbReference>
<gene>
    <name evidence="6" type="ORF">CBF35_10060</name>
</gene>
<evidence type="ECO:0000256" key="2">
    <source>
        <dbReference type="ARBA" id="ARBA00013457"/>
    </source>
</evidence>
<comment type="function">
    <text evidence="1">Nitronate monooxygenase that uses molecular oxygen to catalyze the oxidative denitrification of alkyl nitronates. Acts on propionate 3-nitronate (P3N), the presumed physiological substrate. Probably functions in the detoxification of P3N, a metabolic poison produced by plants and fungi as a defense mechanism.</text>
</comment>
<evidence type="ECO:0000313" key="6">
    <source>
        <dbReference type="EMBL" id="RST94307.1"/>
    </source>
</evidence>
<dbReference type="PANTHER" id="PTHR32332:SF20">
    <property type="entry name" value="2-NITROPROPANE DIOXYGENASE-LIKE PROTEIN"/>
    <property type="match status" value="1"/>
</dbReference>
<organism evidence="6 7">
    <name type="scientific">Vagococcus salmoninarum</name>
    <dbReference type="NCBI Taxonomy" id="2739"/>
    <lineage>
        <taxon>Bacteria</taxon>
        <taxon>Bacillati</taxon>
        <taxon>Bacillota</taxon>
        <taxon>Bacilli</taxon>
        <taxon>Lactobacillales</taxon>
        <taxon>Enterococcaceae</taxon>
        <taxon>Vagococcus</taxon>
    </lineage>
</organism>
<dbReference type="EMBL" id="NGJU01000015">
    <property type="protein sequence ID" value="RST94307.1"/>
    <property type="molecule type" value="Genomic_DNA"/>
</dbReference>
<evidence type="ECO:0000256" key="3">
    <source>
        <dbReference type="ARBA" id="ARBA00022630"/>
    </source>
</evidence>
<dbReference type="OrthoDB" id="9778912at2"/>
<keyword evidence="3" id="KW-0285">Flavoprotein</keyword>
<dbReference type="AlphaFoldDB" id="A0A429ZKR9"/>
<reference evidence="6 7" key="1">
    <citation type="submission" date="2017-05" db="EMBL/GenBank/DDBJ databases">
        <title>Vagococcus spp. assemblies.</title>
        <authorList>
            <person name="Gulvik C.A."/>
        </authorList>
    </citation>
    <scope>NUCLEOTIDE SEQUENCE [LARGE SCALE GENOMIC DNA]</scope>
    <source>
        <strain evidence="6 7">NCFB 2777</strain>
    </source>
</reference>
<keyword evidence="4" id="KW-0288">FMN</keyword>
<dbReference type="GO" id="GO:0018580">
    <property type="term" value="F:nitronate monooxygenase activity"/>
    <property type="evidence" value="ECO:0007669"/>
    <property type="project" value="InterPro"/>
</dbReference>
<dbReference type="CDD" id="cd04730">
    <property type="entry name" value="NPD_like"/>
    <property type="match status" value="1"/>
</dbReference>
<keyword evidence="5" id="KW-0560">Oxidoreductase</keyword>
<evidence type="ECO:0000256" key="1">
    <source>
        <dbReference type="ARBA" id="ARBA00003535"/>
    </source>
</evidence>
<dbReference type="GeneID" id="98568716"/>
<name>A0A429ZKR9_9ENTE</name>
<dbReference type="Proteomes" id="UP000287239">
    <property type="component" value="Unassembled WGS sequence"/>
</dbReference>
<proteinExistence type="predicted"/>
<dbReference type="RefSeq" id="WP_126780722.1">
    <property type="nucleotide sequence ID" value="NZ_NGJU01000015.1"/>
</dbReference>
<keyword evidence="7" id="KW-1185">Reference proteome</keyword>
<sequence length="322" mass="34969">MKTKITELFDIKYPIIQGALQYLSMTDLAVAVSEAGGLGTIPAMSFRQPEELRSAIREIKERTSKPFAVNISMLPEVVIDSLTKSFIEVVIKEQVPIVETSGRSPQGLVPIFKDHGLICTHKVSTLKHAKKAQDLGVDAVTIVGYECGGHPGIHDVTSSIFFAKAVSELTIPIIGAGGICDGKSFYSAMSLGVDGVMLGTRFLASREVKTSPEFRETLLKIQEHQTVLTLQSLNNAMRVYHNPLAEKILQLEADGATLAELMPYISGIKSFKAMESGQIDEAQIVVGQAIGRINEILPASEIINELMTGFQTSHQQMNVLAT</sequence>
<dbReference type="InterPro" id="IPR004136">
    <property type="entry name" value="NMO"/>
</dbReference>
<evidence type="ECO:0000256" key="4">
    <source>
        <dbReference type="ARBA" id="ARBA00022643"/>
    </source>
</evidence>
<protein>
    <recommendedName>
        <fullName evidence="2">Probable nitronate monooxygenase</fullName>
    </recommendedName>
</protein>
<accession>A0A429ZKR9</accession>
<dbReference type="PANTHER" id="PTHR32332">
    <property type="entry name" value="2-NITROPROPANE DIOXYGENASE"/>
    <property type="match status" value="1"/>
</dbReference>
<evidence type="ECO:0000256" key="5">
    <source>
        <dbReference type="ARBA" id="ARBA00023002"/>
    </source>
</evidence>